<keyword evidence="1" id="KW-0472">Membrane</keyword>
<dbReference type="EMBL" id="PNBA02000004">
    <property type="protein sequence ID" value="KAG6425834.1"/>
    <property type="molecule type" value="Genomic_DNA"/>
</dbReference>
<feature type="domain" description="PGG" evidence="2">
    <location>
        <begin position="16"/>
        <end position="100"/>
    </location>
</feature>
<accession>A0A8X9A3U5</accession>
<dbReference type="Proteomes" id="UP000298416">
    <property type="component" value="Unassembled WGS sequence"/>
</dbReference>
<name>A0A8X9A3U5_SALSN</name>
<reference evidence="3" key="2">
    <citation type="submission" date="2020-08" db="EMBL/GenBank/DDBJ databases">
        <title>Plant Genome Project.</title>
        <authorList>
            <person name="Zhang R.-G."/>
        </authorList>
    </citation>
    <scope>NUCLEOTIDE SEQUENCE</scope>
    <source>
        <strain evidence="3">Huo1</strain>
        <tissue evidence="3">Leaf</tissue>
    </source>
</reference>
<sequence length="110" mass="11874">MADTEARLHHGGGDQAFQAVVSPTGGVWQEDTPSHKAGEAVIAYKDPRSYRNFIRSNTVAFVTSYCCSSLAYPSTPHAQKGSLSRVIQLAIAAWVGLMTVLLVANIIRQL</sequence>
<evidence type="ECO:0000259" key="2">
    <source>
        <dbReference type="Pfam" id="PF13962"/>
    </source>
</evidence>
<evidence type="ECO:0000313" key="4">
    <source>
        <dbReference type="Proteomes" id="UP000298416"/>
    </source>
</evidence>
<keyword evidence="4" id="KW-1185">Reference proteome</keyword>
<evidence type="ECO:0000256" key="1">
    <source>
        <dbReference type="SAM" id="Phobius"/>
    </source>
</evidence>
<dbReference type="Pfam" id="PF13962">
    <property type="entry name" value="PGG"/>
    <property type="match status" value="1"/>
</dbReference>
<proteinExistence type="predicted"/>
<comment type="caution">
    <text evidence="3">The sequence shown here is derived from an EMBL/GenBank/DDBJ whole genome shotgun (WGS) entry which is preliminary data.</text>
</comment>
<feature type="transmembrane region" description="Helical" evidence="1">
    <location>
        <begin position="53"/>
        <end position="74"/>
    </location>
</feature>
<evidence type="ECO:0000313" key="3">
    <source>
        <dbReference type="EMBL" id="KAG6425834.1"/>
    </source>
</evidence>
<dbReference type="InterPro" id="IPR026961">
    <property type="entry name" value="PGG_dom"/>
</dbReference>
<feature type="transmembrane region" description="Helical" evidence="1">
    <location>
        <begin position="86"/>
        <end position="107"/>
    </location>
</feature>
<reference evidence="3" key="1">
    <citation type="submission" date="2018-01" db="EMBL/GenBank/DDBJ databases">
        <authorList>
            <person name="Mao J.F."/>
        </authorList>
    </citation>
    <scope>NUCLEOTIDE SEQUENCE</scope>
    <source>
        <strain evidence="3">Huo1</strain>
        <tissue evidence="3">Leaf</tissue>
    </source>
</reference>
<protein>
    <recommendedName>
        <fullName evidence="2">PGG domain-containing protein</fullName>
    </recommendedName>
</protein>
<organism evidence="3">
    <name type="scientific">Salvia splendens</name>
    <name type="common">Scarlet sage</name>
    <dbReference type="NCBI Taxonomy" id="180675"/>
    <lineage>
        <taxon>Eukaryota</taxon>
        <taxon>Viridiplantae</taxon>
        <taxon>Streptophyta</taxon>
        <taxon>Embryophyta</taxon>
        <taxon>Tracheophyta</taxon>
        <taxon>Spermatophyta</taxon>
        <taxon>Magnoliopsida</taxon>
        <taxon>eudicotyledons</taxon>
        <taxon>Gunneridae</taxon>
        <taxon>Pentapetalae</taxon>
        <taxon>asterids</taxon>
        <taxon>lamiids</taxon>
        <taxon>Lamiales</taxon>
        <taxon>Lamiaceae</taxon>
        <taxon>Nepetoideae</taxon>
        <taxon>Mentheae</taxon>
        <taxon>Salviinae</taxon>
        <taxon>Salvia</taxon>
        <taxon>Salvia subgen. Calosphace</taxon>
        <taxon>core Calosphace</taxon>
    </lineage>
</organism>
<gene>
    <name evidence="3" type="ORF">SASPL_110039</name>
</gene>
<keyword evidence="1" id="KW-1133">Transmembrane helix</keyword>
<keyword evidence="1" id="KW-0812">Transmembrane</keyword>
<dbReference type="AlphaFoldDB" id="A0A8X9A3U5"/>